<accession>A0A022QDQ2</accession>
<feature type="transmembrane region" description="Helical" evidence="1">
    <location>
        <begin position="482"/>
        <end position="502"/>
    </location>
</feature>
<dbReference type="PANTHER" id="PTHR31170:SF25">
    <property type="entry name" value="BNAA09G04570D PROTEIN"/>
    <property type="match status" value="1"/>
</dbReference>
<dbReference type="EMBL" id="KI632119">
    <property type="protein sequence ID" value="EYU24625.1"/>
    <property type="molecule type" value="Genomic_DNA"/>
</dbReference>
<dbReference type="AlphaFoldDB" id="A0A022QDQ2"/>
<dbReference type="Proteomes" id="UP000030748">
    <property type="component" value="Unassembled WGS sequence"/>
</dbReference>
<dbReference type="PANTHER" id="PTHR31170">
    <property type="entry name" value="BNAC04G53230D PROTEIN"/>
    <property type="match status" value="1"/>
</dbReference>
<sequence>MSSSHLCQNPNFDEQRWIIHIRRALDDDGDGDEDLDQESGNPVSIFNVPKTLTLASPESYTPQQVSLGPYHHWRPDLYEMEKFKISAARRSQRQLAGSRKFHDFVDRLSKFEIKFRSCYHKYLNFNGETLAWMMAVDSCFLIEFLQVFAAAGEGRKSGCDAVIRDMVMLENQIPLFTLRKMVEFQLGSVDRADDLLYTMLMGFCNEVSPFKINRESMPNNVSRVLKCAHLLDFLYRSIVPKSEVLTEIAVDAEKEGVSECEKISFRKIMSSIKRLVISKPVKFLLMISWKIVSVLPGMIVVKQIEYLCFSREREETNTENENSNKHPLMEEITIPSVTDLSMAGVRFSVTNEGIFGISFDRKTATFNLPTVRLDVNTEVVMRNLVAYEACNHESGPLIFARYTELMNGIIDTEEDAKLMREQGIVLNHLKSDEDVANLWNGMSKSIRLTKVPFLDEVIEGVNSYYEGRWRVRIGKLLKRHVFGSWQSMTFLAAILLLSFMSLQTFCSLFSCARLGQVSLTL</sequence>
<dbReference type="Pfam" id="PF03140">
    <property type="entry name" value="DUF247"/>
    <property type="match status" value="1"/>
</dbReference>
<keyword evidence="1" id="KW-0472">Membrane</keyword>
<gene>
    <name evidence="2" type="ORF">MIMGU_mgv1a019875mg</name>
</gene>
<organism evidence="2 3">
    <name type="scientific">Erythranthe guttata</name>
    <name type="common">Yellow monkey flower</name>
    <name type="synonym">Mimulus guttatus</name>
    <dbReference type="NCBI Taxonomy" id="4155"/>
    <lineage>
        <taxon>Eukaryota</taxon>
        <taxon>Viridiplantae</taxon>
        <taxon>Streptophyta</taxon>
        <taxon>Embryophyta</taxon>
        <taxon>Tracheophyta</taxon>
        <taxon>Spermatophyta</taxon>
        <taxon>Magnoliopsida</taxon>
        <taxon>eudicotyledons</taxon>
        <taxon>Gunneridae</taxon>
        <taxon>Pentapetalae</taxon>
        <taxon>asterids</taxon>
        <taxon>lamiids</taxon>
        <taxon>Lamiales</taxon>
        <taxon>Phrymaceae</taxon>
        <taxon>Erythranthe</taxon>
    </lineage>
</organism>
<evidence type="ECO:0000313" key="3">
    <source>
        <dbReference type="Proteomes" id="UP000030748"/>
    </source>
</evidence>
<dbReference type="InterPro" id="IPR004158">
    <property type="entry name" value="DUF247_pln"/>
</dbReference>
<keyword evidence="1" id="KW-0812">Transmembrane</keyword>
<evidence type="ECO:0000313" key="2">
    <source>
        <dbReference type="EMBL" id="EYU24625.1"/>
    </source>
</evidence>
<keyword evidence="3" id="KW-1185">Reference proteome</keyword>
<protein>
    <submittedName>
        <fullName evidence="2">Uncharacterized protein</fullName>
    </submittedName>
</protein>
<proteinExistence type="predicted"/>
<reference evidence="2 3" key="1">
    <citation type="journal article" date="2013" name="Proc. Natl. Acad. Sci. U.S.A.">
        <title>Fine-scale variation in meiotic recombination in Mimulus inferred from population shotgun sequencing.</title>
        <authorList>
            <person name="Hellsten U."/>
            <person name="Wright K.M."/>
            <person name="Jenkins J."/>
            <person name="Shu S."/>
            <person name="Yuan Y."/>
            <person name="Wessler S.R."/>
            <person name="Schmutz J."/>
            <person name="Willis J.H."/>
            <person name="Rokhsar D.S."/>
        </authorList>
    </citation>
    <scope>NUCLEOTIDE SEQUENCE [LARGE SCALE GENOMIC DNA]</scope>
    <source>
        <strain evidence="3">cv. DUN x IM62</strain>
    </source>
</reference>
<evidence type="ECO:0000256" key="1">
    <source>
        <dbReference type="SAM" id="Phobius"/>
    </source>
</evidence>
<keyword evidence="1" id="KW-1133">Transmembrane helix</keyword>
<dbReference type="STRING" id="4155.A0A022QDQ2"/>
<name>A0A022QDQ2_ERYGU</name>
<dbReference type="eggNOG" id="ENOG502QPIE">
    <property type="taxonomic scope" value="Eukaryota"/>
</dbReference>